<name>Q3IC62_PSET1</name>
<dbReference type="BioCyc" id="PHAL326442:PSHA_RS16795-MONOMER"/>
<dbReference type="InterPro" id="IPR002938">
    <property type="entry name" value="FAD-bd"/>
</dbReference>
<evidence type="ECO:0000313" key="2">
    <source>
        <dbReference type="EMBL" id="CAI89442.1"/>
    </source>
</evidence>
<dbReference type="STRING" id="326442.PSHAb0405"/>
<proteinExistence type="predicted"/>
<dbReference type="PATRIC" id="fig|326442.8.peg.3313"/>
<dbReference type="GO" id="GO:0004497">
    <property type="term" value="F:monooxygenase activity"/>
    <property type="evidence" value="ECO:0007669"/>
    <property type="project" value="InterPro"/>
</dbReference>
<evidence type="ECO:0000313" key="3">
    <source>
        <dbReference type="Proteomes" id="UP000006843"/>
    </source>
</evidence>
<dbReference type="Pfam" id="PF04820">
    <property type="entry name" value="Trp_halogenase"/>
    <property type="match status" value="1"/>
</dbReference>
<dbReference type="eggNOG" id="COG0644">
    <property type="taxonomic scope" value="Bacteria"/>
</dbReference>
<dbReference type="EMBL" id="CR954247">
    <property type="protein sequence ID" value="CAI89442.1"/>
    <property type="molecule type" value="Genomic_DNA"/>
</dbReference>
<feature type="domain" description="FAD-binding" evidence="1">
    <location>
        <begin position="7"/>
        <end position="136"/>
    </location>
</feature>
<dbReference type="InterPro" id="IPR006905">
    <property type="entry name" value="Flavin_halogenase"/>
</dbReference>
<dbReference type="GO" id="GO:0071949">
    <property type="term" value="F:FAD binding"/>
    <property type="evidence" value="ECO:0007669"/>
    <property type="project" value="InterPro"/>
</dbReference>
<keyword evidence="3" id="KW-1185">Reference proteome</keyword>
<evidence type="ECO:0000259" key="1">
    <source>
        <dbReference type="Pfam" id="PF01494"/>
    </source>
</evidence>
<protein>
    <submittedName>
        <fullName evidence="2">Enzyme</fullName>
    </submittedName>
</protein>
<dbReference type="InterPro" id="IPR050816">
    <property type="entry name" value="Flavin-dep_Halogenase_NPB"/>
</dbReference>
<reference evidence="2 3" key="1">
    <citation type="journal article" date="2005" name="Genome Res.">
        <title>Coping with cold: the genome of the versatile marine Antarctica bacterium Pseudoalteromonas haloplanktis TAC125.</title>
        <authorList>
            <person name="Medigue C."/>
            <person name="Krin E."/>
            <person name="Pascal G."/>
            <person name="Barbe V."/>
            <person name="Bernsel A."/>
            <person name="Bertin P."/>
            <person name="Cheung F."/>
            <person name="Cruveiller S."/>
            <person name="Damico S."/>
            <person name="Duilio A."/>
            <person name="Fang G."/>
            <person name="Feller G."/>
            <person name="Mangenot S."/>
            <person name="Marino G."/>
            <person name="Nilsson J."/>
            <person name="Parilli E."/>
            <person name="Rocha E."/>
            <person name="Rouy Z."/>
            <person name="Sekowska A."/>
            <person name="Tutino M.L."/>
            <person name="Vallenet D."/>
            <person name="von Heijne G."/>
            <person name="Danchin A."/>
        </authorList>
    </citation>
    <scope>NUCLEOTIDE SEQUENCE [LARGE SCALE GENOMIC DNA]</scope>
    <source>
        <strain evidence="3">TAC 125</strain>
    </source>
</reference>
<dbReference type="KEGG" id="pha:PSHAb0405"/>
<dbReference type="HOGENOM" id="CLU_024648_4_1_6"/>
<dbReference type="Proteomes" id="UP000006843">
    <property type="component" value="Chromosome II"/>
</dbReference>
<dbReference type="Pfam" id="PF01494">
    <property type="entry name" value="FAD_binding_3"/>
    <property type="match status" value="1"/>
</dbReference>
<dbReference type="InterPro" id="IPR036188">
    <property type="entry name" value="FAD/NAD-bd_sf"/>
</dbReference>
<dbReference type="PRINTS" id="PR00420">
    <property type="entry name" value="RNGMNOXGNASE"/>
</dbReference>
<dbReference type="PANTHER" id="PTHR43747:SF1">
    <property type="entry name" value="SLR1998 PROTEIN"/>
    <property type="match status" value="1"/>
</dbReference>
<accession>Q3IC62</accession>
<dbReference type="SUPFAM" id="SSF51905">
    <property type="entry name" value="FAD/NAD(P)-binding domain"/>
    <property type="match status" value="1"/>
</dbReference>
<organism evidence="2 3">
    <name type="scientific">Pseudoalteromonas translucida (strain TAC 125)</name>
    <dbReference type="NCBI Taxonomy" id="326442"/>
    <lineage>
        <taxon>Bacteria</taxon>
        <taxon>Pseudomonadati</taxon>
        <taxon>Pseudomonadota</taxon>
        <taxon>Gammaproteobacteria</taxon>
        <taxon>Alteromonadales</taxon>
        <taxon>Pseudoalteromonadaceae</taxon>
        <taxon>Pseudoalteromonas</taxon>
    </lineage>
</organism>
<dbReference type="PANTHER" id="PTHR43747">
    <property type="entry name" value="FAD-BINDING PROTEIN"/>
    <property type="match status" value="1"/>
</dbReference>
<sequence length="431" mass="48008">MNNPEQFDVVVIGAGPSGALASSLLVQKGWRVLVLEQQIFPRFTIGESLLPQCMEYLADANLVAPLHEHAASLGFQFKNGAAFHRAGENTAINFTEKSSPGPGTTYQVKRGLFDKLLADNAQLQGAVIRYQHSVKDYKVTDVFENSSDKGNTNKDSTDKNGGATLLVHDAQQQPYQVQARFVLDASGFGRVLPKLLNLELPSNFPVRSAYFSHFVDNISDENFDRNKILITVHPEHRDIWYWLIPFSDGTASIGVVAESERFNDDEAEVMLNRFLEQDPHLKALLAKRELIGPARSITGYSSNVSKLYGQHFALLGNAGEFLDPVFSSGVTIALKSASLIAPLVDQYLKGETIDFEQHYAKPLQAGVNCFRTFVTGWYDTRFQDVIFHTEQNKQVREMISAILAGYAWDTSNPFVAQSERRLNVLAQLCRT</sequence>
<gene>
    <name evidence="2" type="ordered locus">PSHAb0405</name>
</gene>
<dbReference type="AlphaFoldDB" id="Q3IC62"/>
<dbReference type="Gene3D" id="3.50.50.60">
    <property type="entry name" value="FAD/NAD(P)-binding domain"/>
    <property type="match status" value="1"/>
</dbReference>